<dbReference type="Pfam" id="PF00467">
    <property type="entry name" value="KOW"/>
    <property type="match status" value="1"/>
</dbReference>
<comment type="function">
    <text evidence="9 10">One of the proteins that surrounds the polypeptide exit tunnel on the outside of the subunit.</text>
</comment>
<dbReference type="AlphaFoldDB" id="A0A1T4WFX9"/>
<dbReference type="EMBL" id="FUYF01000002">
    <property type="protein sequence ID" value="SKA76246.1"/>
    <property type="molecule type" value="Genomic_DNA"/>
</dbReference>
<name>A0A1T4WFX9_9FIRM</name>
<evidence type="ECO:0000256" key="11">
    <source>
        <dbReference type="RuleBase" id="RU003477"/>
    </source>
</evidence>
<evidence type="ECO:0000256" key="3">
    <source>
        <dbReference type="ARBA" id="ARBA00011838"/>
    </source>
</evidence>
<feature type="domain" description="KOW" evidence="12">
    <location>
        <begin position="5"/>
        <end position="32"/>
    </location>
</feature>
<dbReference type="Proteomes" id="UP000190286">
    <property type="component" value="Unassembled WGS sequence"/>
</dbReference>
<dbReference type="CDD" id="cd06089">
    <property type="entry name" value="KOW_RPL26"/>
    <property type="match status" value="1"/>
</dbReference>
<dbReference type="GO" id="GO:0003735">
    <property type="term" value="F:structural constituent of ribosome"/>
    <property type="evidence" value="ECO:0007669"/>
    <property type="project" value="InterPro"/>
</dbReference>
<dbReference type="SMART" id="SM00739">
    <property type="entry name" value="KOW"/>
    <property type="match status" value="1"/>
</dbReference>
<dbReference type="GO" id="GO:1990904">
    <property type="term" value="C:ribonucleoprotein complex"/>
    <property type="evidence" value="ECO:0007669"/>
    <property type="project" value="UniProtKB-KW"/>
</dbReference>
<dbReference type="InterPro" id="IPR005825">
    <property type="entry name" value="Ribosomal_uL24_CS"/>
</dbReference>
<evidence type="ECO:0000313" key="13">
    <source>
        <dbReference type="EMBL" id="SKA76246.1"/>
    </source>
</evidence>
<keyword evidence="6 10" id="KW-0689">Ribosomal protein</keyword>
<organism evidence="13 14">
    <name type="scientific">Gemmiger formicilis</name>
    <dbReference type="NCBI Taxonomy" id="745368"/>
    <lineage>
        <taxon>Bacteria</taxon>
        <taxon>Bacillati</taxon>
        <taxon>Bacillota</taxon>
        <taxon>Clostridia</taxon>
        <taxon>Eubacteriales</taxon>
        <taxon>Gemmiger</taxon>
    </lineage>
</organism>
<dbReference type="GO" id="GO:0005840">
    <property type="term" value="C:ribosome"/>
    <property type="evidence" value="ECO:0007669"/>
    <property type="project" value="UniProtKB-KW"/>
</dbReference>
<keyword evidence="5 10" id="KW-0694">RNA-binding</keyword>
<dbReference type="STRING" id="745368.SAMN02745178_00555"/>
<dbReference type="GeneID" id="93337045"/>
<evidence type="ECO:0000256" key="10">
    <source>
        <dbReference type="HAMAP-Rule" id="MF_01326"/>
    </source>
</evidence>
<protein>
    <recommendedName>
        <fullName evidence="8 10">Large ribosomal subunit protein uL24</fullName>
    </recommendedName>
</protein>
<dbReference type="FunFam" id="2.30.30.30:FF:000004">
    <property type="entry name" value="50S ribosomal protein L24"/>
    <property type="match status" value="1"/>
</dbReference>
<evidence type="ECO:0000256" key="2">
    <source>
        <dbReference type="ARBA" id="ARBA00010618"/>
    </source>
</evidence>
<dbReference type="GO" id="GO:0019843">
    <property type="term" value="F:rRNA binding"/>
    <property type="evidence" value="ECO:0007669"/>
    <property type="project" value="UniProtKB-UniRule"/>
</dbReference>
<dbReference type="InterPro" id="IPR057264">
    <property type="entry name" value="Ribosomal_uL24_C"/>
</dbReference>
<keyword evidence="7 10" id="KW-0687">Ribonucleoprotein</keyword>
<comment type="similarity">
    <text evidence="2 10 11">Belongs to the universal ribosomal protein uL24 family.</text>
</comment>
<dbReference type="GO" id="GO:0006412">
    <property type="term" value="P:translation"/>
    <property type="evidence" value="ECO:0007669"/>
    <property type="project" value="UniProtKB-UniRule"/>
</dbReference>
<keyword evidence="14" id="KW-1185">Reference proteome</keyword>
<dbReference type="InterPro" id="IPR041988">
    <property type="entry name" value="Ribosomal_uL24_KOW"/>
</dbReference>
<dbReference type="RefSeq" id="WP_078783566.1">
    <property type="nucleotide sequence ID" value="NZ_CABIYV010000003.1"/>
</dbReference>
<reference evidence="13 14" key="1">
    <citation type="submission" date="2017-02" db="EMBL/GenBank/DDBJ databases">
        <authorList>
            <person name="Peterson S.W."/>
        </authorList>
    </citation>
    <scope>NUCLEOTIDE SEQUENCE [LARGE SCALE GENOMIC DNA]</scope>
    <source>
        <strain evidence="13 14">ATCC 27749</strain>
    </source>
</reference>
<keyword evidence="4 10" id="KW-0699">rRNA-binding</keyword>
<proteinExistence type="inferred from homology"/>
<evidence type="ECO:0000256" key="1">
    <source>
        <dbReference type="ARBA" id="ARBA00004072"/>
    </source>
</evidence>
<dbReference type="PROSITE" id="PS01108">
    <property type="entry name" value="RIBOSOMAL_L24"/>
    <property type="match status" value="1"/>
</dbReference>
<comment type="function">
    <text evidence="1 10">One of two assembly initiator proteins, it binds directly to the 5'-end of the 23S rRNA, where it nucleates assembly of the 50S subunit.</text>
</comment>
<dbReference type="InterPro" id="IPR003256">
    <property type="entry name" value="Ribosomal_uL24"/>
</dbReference>
<accession>A0A1T4WFX9</accession>
<evidence type="ECO:0000256" key="7">
    <source>
        <dbReference type="ARBA" id="ARBA00023274"/>
    </source>
</evidence>
<evidence type="ECO:0000256" key="8">
    <source>
        <dbReference type="ARBA" id="ARBA00035206"/>
    </source>
</evidence>
<evidence type="ECO:0000259" key="12">
    <source>
        <dbReference type="SMART" id="SM00739"/>
    </source>
</evidence>
<dbReference type="Pfam" id="PF17136">
    <property type="entry name" value="ribosomal_L24"/>
    <property type="match status" value="1"/>
</dbReference>
<dbReference type="InterPro" id="IPR005824">
    <property type="entry name" value="KOW"/>
</dbReference>
<dbReference type="OrthoDB" id="9807419at2"/>
<evidence type="ECO:0000256" key="5">
    <source>
        <dbReference type="ARBA" id="ARBA00022884"/>
    </source>
</evidence>
<evidence type="ECO:0000256" key="6">
    <source>
        <dbReference type="ARBA" id="ARBA00022980"/>
    </source>
</evidence>
<dbReference type="NCBIfam" id="TIGR01079">
    <property type="entry name" value="rplX_bact"/>
    <property type="match status" value="1"/>
</dbReference>
<gene>
    <name evidence="10" type="primary">rplX</name>
    <name evidence="13" type="ORF">SAMN02745178_00555</name>
</gene>
<evidence type="ECO:0000313" key="14">
    <source>
        <dbReference type="Proteomes" id="UP000190286"/>
    </source>
</evidence>
<dbReference type="PANTHER" id="PTHR12903">
    <property type="entry name" value="MITOCHONDRIAL RIBOSOMAL PROTEIN L24"/>
    <property type="match status" value="1"/>
</dbReference>
<sequence length="104" mass="11099">MNNLHVKTGDNVMVISGKDKGKTGKVLQTSPKEGKVIVEGLNMVTKHVKPRRQGEQGGIVKAEGAIYACKVMPVCPKCGKATRVGHSVKDGKTVRVCRKCGAEL</sequence>
<comment type="subunit">
    <text evidence="3 10">Part of the 50S ribosomal subunit.</text>
</comment>
<evidence type="ECO:0000256" key="9">
    <source>
        <dbReference type="ARBA" id="ARBA00058688"/>
    </source>
</evidence>
<dbReference type="HAMAP" id="MF_01326_B">
    <property type="entry name" value="Ribosomal_uL24_B"/>
    <property type="match status" value="1"/>
</dbReference>
<dbReference type="Gene3D" id="2.30.30.30">
    <property type="match status" value="1"/>
</dbReference>
<evidence type="ECO:0000256" key="4">
    <source>
        <dbReference type="ARBA" id="ARBA00022730"/>
    </source>
</evidence>
<dbReference type="InterPro" id="IPR014722">
    <property type="entry name" value="Rib_uL2_dom2"/>
</dbReference>
<dbReference type="InterPro" id="IPR008991">
    <property type="entry name" value="Translation_prot_SH3-like_sf"/>
</dbReference>
<dbReference type="SUPFAM" id="SSF50104">
    <property type="entry name" value="Translation proteins SH3-like domain"/>
    <property type="match status" value="1"/>
</dbReference>